<keyword evidence="6 15" id="KW-0136">Cellulose degradation</keyword>
<dbReference type="GO" id="GO:0004497">
    <property type="term" value="F:monooxygenase activity"/>
    <property type="evidence" value="ECO:0007669"/>
    <property type="project" value="UniProtKB-KW"/>
</dbReference>
<keyword evidence="12 15" id="KW-0624">Polysaccharide degradation</keyword>
<dbReference type="EC" id="1.14.99.56" evidence="15"/>
<comment type="function">
    <text evidence="15">Lytic polysaccharide monooxygenase (LMPO) that depolymerizes crystalline and amorphous polysaccharides via the oxidation of scissile alpha- or beta-(1-4)-glycosidic bonds, yielding C1 and/or C4 oxidation products. Catalysis by LPMOs requires the reduction of the active-site copper from Cu(II) to Cu(I) by a reducing agent and H(2)O(2) or O(2) as a cosubstrate.</text>
</comment>
<dbReference type="AlphaFoldDB" id="A0A6A5VRL1"/>
<reference evidence="17" key="1">
    <citation type="journal article" date="2020" name="Stud. Mycol.">
        <title>101 Dothideomycetes genomes: a test case for predicting lifestyles and emergence of pathogens.</title>
        <authorList>
            <person name="Haridas S."/>
            <person name="Albert R."/>
            <person name="Binder M."/>
            <person name="Bloem J."/>
            <person name="Labutti K."/>
            <person name="Salamov A."/>
            <person name="Andreopoulos B."/>
            <person name="Baker S."/>
            <person name="Barry K."/>
            <person name="Bills G."/>
            <person name="Bluhm B."/>
            <person name="Cannon C."/>
            <person name="Castanera R."/>
            <person name="Culley D."/>
            <person name="Daum C."/>
            <person name="Ezra D."/>
            <person name="Gonzalez J."/>
            <person name="Henrissat B."/>
            <person name="Kuo A."/>
            <person name="Liang C."/>
            <person name="Lipzen A."/>
            <person name="Lutzoni F."/>
            <person name="Magnuson J."/>
            <person name="Mondo S."/>
            <person name="Nolan M."/>
            <person name="Ohm R."/>
            <person name="Pangilinan J."/>
            <person name="Park H.-J."/>
            <person name="Ramirez L."/>
            <person name="Alfaro M."/>
            <person name="Sun H."/>
            <person name="Tritt A."/>
            <person name="Yoshinaga Y."/>
            <person name="Zwiers L.-H."/>
            <person name="Turgeon B."/>
            <person name="Goodwin S."/>
            <person name="Spatafora J."/>
            <person name="Crous P."/>
            <person name="Grigoriev I."/>
        </authorList>
    </citation>
    <scope>NUCLEOTIDE SEQUENCE</scope>
    <source>
        <strain evidence="17">CBS 107.79</strain>
    </source>
</reference>
<dbReference type="GO" id="GO:0030248">
    <property type="term" value="F:cellulose binding"/>
    <property type="evidence" value="ECO:0007669"/>
    <property type="project" value="UniProtKB-UniRule"/>
</dbReference>
<evidence type="ECO:0000259" key="16">
    <source>
        <dbReference type="Pfam" id="PF03443"/>
    </source>
</evidence>
<dbReference type="CDD" id="cd21175">
    <property type="entry name" value="LPMO_AA9"/>
    <property type="match status" value="1"/>
</dbReference>
<evidence type="ECO:0000256" key="5">
    <source>
        <dbReference type="ARBA" id="ARBA00022729"/>
    </source>
</evidence>
<keyword evidence="8" id="KW-0186">Copper</keyword>
<keyword evidence="4" id="KW-0479">Metal-binding</keyword>
<dbReference type="Gene3D" id="2.70.50.70">
    <property type="match status" value="2"/>
</dbReference>
<evidence type="ECO:0000256" key="12">
    <source>
        <dbReference type="ARBA" id="ARBA00023326"/>
    </source>
</evidence>
<evidence type="ECO:0000256" key="2">
    <source>
        <dbReference type="ARBA" id="ARBA00004613"/>
    </source>
</evidence>
<comment type="catalytic activity">
    <reaction evidence="14 15">
        <text>[(1-&gt;4)-beta-D-glucosyl]n+m + reduced acceptor + O2 = 4-dehydro-beta-D-glucosyl-[(1-&gt;4)-beta-D-glucosyl]n-1 + [(1-&gt;4)-beta-D-glucosyl]m + acceptor + H2O.</text>
        <dbReference type="EC" id="1.14.99.56"/>
    </reaction>
</comment>
<evidence type="ECO:0000256" key="11">
    <source>
        <dbReference type="ARBA" id="ARBA00023277"/>
    </source>
</evidence>
<protein>
    <recommendedName>
        <fullName evidence="15">AA9 family lytic polysaccharide monooxygenase</fullName>
        <ecNumber evidence="15">1.14.99.56</ecNumber>
    </recommendedName>
    <alternativeName>
        <fullName evidence="15">Endo-beta-1,4-glucanase</fullName>
    </alternativeName>
    <alternativeName>
        <fullName evidence="15">Glycosyl hydrolase 61 family protein</fullName>
    </alternativeName>
</protein>
<keyword evidence="10 15" id="KW-1015">Disulfide bond</keyword>
<organism evidence="17 18">
    <name type="scientific">Bimuria novae-zelandiae CBS 107.79</name>
    <dbReference type="NCBI Taxonomy" id="1447943"/>
    <lineage>
        <taxon>Eukaryota</taxon>
        <taxon>Fungi</taxon>
        <taxon>Dikarya</taxon>
        <taxon>Ascomycota</taxon>
        <taxon>Pezizomycotina</taxon>
        <taxon>Dothideomycetes</taxon>
        <taxon>Pleosporomycetidae</taxon>
        <taxon>Pleosporales</taxon>
        <taxon>Massarineae</taxon>
        <taxon>Didymosphaeriaceae</taxon>
        <taxon>Bimuria</taxon>
    </lineage>
</organism>
<evidence type="ECO:0000256" key="7">
    <source>
        <dbReference type="ARBA" id="ARBA00023002"/>
    </source>
</evidence>
<evidence type="ECO:0000256" key="14">
    <source>
        <dbReference type="ARBA" id="ARBA00045077"/>
    </source>
</evidence>
<dbReference type="Pfam" id="PF03443">
    <property type="entry name" value="AA9"/>
    <property type="match status" value="1"/>
</dbReference>
<dbReference type="GO" id="GO:0030245">
    <property type="term" value="P:cellulose catabolic process"/>
    <property type="evidence" value="ECO:0007669"/>
    <property type="project" value="UniProtKB-UniRule"/>
</dbReference>
<evidence type="ECO:0000256" key="10">
    <source>
        <dbReference type="ARBA" id="ARBA00023157"/>
    </source>
</evidence>
<comment type="subcellular location">
    <subcellularLocation>
        <location evidence="2 15">Secreted</location>
    </subcellularLocation>
</comment>
<feature type="domain" description="Auxiliary Activity family 9 catalytic" evidence="16">
    <location>
        <begin position="20"/>
        <end position="183"/>
    </location>
</feature>
<comment type="similarity">
    <text evidence="13">Belongs to the polysaccharide monooxygenase AA9 family.</text>
</comment>
<dbReference type="PANTHER" id="PTHR33353:SF36">
    <property type="entry name" value="ENDO-BETA-1,4-GLUCANASE D"/>
    <property type="match status" value="1"/>
</dbReference>
<sequence length="228" mass="23713">MADGQAATFIGALASTVAAHGHLDAIAVDGTPYTAYDPSFYGLAPNCLDNGFVEPSMYGDATKIACHKDATPGAKVASSHKGLIIDYLAKVADATTAKLSDLQFFKIDEAGIEAGHDIADGQYVLRHELIALHSAGQASGAQNYPKCINIEVAGGGSATPTGTAADALYKADDAGLMVNIFGDVSSYKIPGPAVYSAAAKMFAERFADLVGLVRKSLVSEGRKHLREF</sequence>
<name>A0A6A5VRL1_9PLEO</name>
<keyword evidence="11 15" id="KW-0119">Carbohydrate metabolism</keyword>
<comment type="domain">
    <text evidence="15">Has a modular structure: an endo-beta-1,4-glucanase catalytic module at the N-terminus, a linker rich in serines and threonines, and a C-terminal carbohydrate-binding module (CBM).</text>
</comment>
<dbReference type="PANTHER" id="PTHR33353">
    <property type="entry name" value="PUTATIVE (AFU_ORTHOLOGUE AFUA_1G12560)-RELATED"/>
    <property type="match status" value="1"/>
</dbReference>
<comment type="cofactor">
    <cofactor evidence="1">
        <name>Cu(2+)</name>
        <dbReference type="ChEBI" id="CHEBI:29036"/>
    </cofactor>
</comment>
<accession>A0A6A5VRL1</accession>
<evidence type="ECO:0000256" key="6">
    <source>
        <dbReference type="ARBA" id="ARBA00023001"/>
    </source>
</evidence>
<dbReference type="GO" id="GO:0046872">
    <property type="term" value="F:metal ion binding"/>
    <property type="evidence" value="ECO:0007669"/>
    <property type="project" value="UniProtKB-KW"/>
</dbReference>
<dbReference type="GO" id="GO:0008810">
    <property type="term" value="F:cellulase activity"/>
    <property type="evidence" value="ECO:0007669"/>
    <property type="project" value="UniProtKB-UniRule"/>
</dbReference>
<dbReference type="InterPro" id="IPR049892">
    <property type="entry name" value="AA9"/>
</dbReference>
<evidence type="ECO:0000256" key="9">
    <source>
        <dbReference type="ARBA" id="ARBA00023033"/>
    </source>
</evidence>
<evidence type="ECO:0000313" key="18">
    <source>
        <dbReference type="Proteomes" id="UP000800036"/>
    </source>
</evidence>
<evidence type="ECO:0000256" key="13">
    <source>
        <dbReference type="ARBA" id="ARBA00044502"/>
    </source>
</evidence>
<evidence type="ECO:0000256" key="4">
    <source>
        <dbReference type="ARBA" id="ARBA00022723"/>
    </source>
</evidence>
<keyword evidence="9" id="KW-0503">Monooxygenase</keyword>
<dbReference type="GO" id="GO:0005576">
    <property type="term" value="C:extracellular region"/>
    <property type="evidence" value="ECO:0007669"/>
    <property type="project" value="UniProtKB-SubCell"/>
</dbReference>
<dbReference type="Proteomes" id="UP000800036">
    <property type="component" value="Unassembled WGS sequence"/>
</dbReference>
<dbReference type="EMBL" id="ML976658">
    <property type="protein sequence ID" value="KAF1979210.1"/>
    <property type="molecule type" value="Genomic_DNA"/>
</dbReference>
<evidence type="ECO:0000313" key="17">
    <source>
        <dbReference type="EMBL" id="KAF1979210.1"/>
    </source>
</evidence>
<evidence type="ECO:0000256" key="1">
    <source>
        <dbReference type="ARBA" id="ARBA00001973"/>
    </source>
</evidence>
<keyword evidence="3 15" id="KW-0964">Secreted</keyword>
<dbReference type="InterPro" id="IPR005103">
    <property type="entry name" value="AA9_LPMO"/>
</dbReference>
<evidence type="ECO:0000256" key="8">
    <source>
        <dbReference type="ARBA" id="ARBA00023008"/>
    </source>
</evidence>
<evidence type="ECO:0000256" key="3">
    <source>
        <dbReference type="ARBA" id="ARBA00022525"/>
    </source>
</evidence>
<dbReference type="OrthoDB" id="4849160at2759"/>
<keyword evidence="7" id="KW-0560">Oxidoreductase</keyword>
<proteinExistence type="inferred from homology"/>
<keyword evidence="18" id="KW-1185">Reference proteome</keyword>
<keyword evidence="5" id="KW-0732">Signal</keyword>
<gene>
    <name evidence="17" type="ORF">BU23DRAFT_586520</name>
</gene>
<evidence type="ECO:0000256" key="15">
    <source>
        <dbReference type="RuleBase" id="RU368122"/>
    </source>
</evidence>